<evidence type="ECO:0000256" key="1">
    <source>
        <dbReference type="SAM" id="MobiDB-lite"/>
    </source>
</evidence>
<dbReference type="EMBL" id="LXTC01000002">
    <property type="protein sequence ID" value="OBA22043.1"/>
    <property type="molecule type" value="Genomic_DNA"/>
</dbReference>
<keyword evidence="3" id="KW-1185">Reference proteome</keyword>
<feature type="compositionally biased region" description="Polar residues" evidence="1">
    <location>
        <begin position="65"/>
        <end position="91"/>
    </location>
</feature>
<evidence type="ECO:0000313" key="2">
    <source>
        <dbReference type="EMBL" id="OBA22043.1"/>
    </source>
</evidence>
<feature type="region of interest" description="Disordered" evidence="1">
    <location>
        <begin position="55"/>
        <end position="91"/>
    </location>
</feature>
<dbReference type="RefSeq" id="XP_018712539.1">
    <property type="nucleotide sequence ID" value="XM_018855753.1"/>
</dbReference>
<sequence length="362" mass="40257">MSAAPSTPTRPKALAMGSYTPKSASALRKRLSFERDKFSRASKRSPFLGKEWACDGGLPKPLDSPENSDCSVFSEQNSSATTPITPLSTSKPQFLMPTPLTIGTGRKPRGETGYLRPIAKSRSLLASLQAIRDQPSKEPSEKDASKANGLLEAPEFKNDFGKCLKNSGTYFSPALQLNVSLFSTGQNAPVTSSGIAEMTLFEAKKLLEDLPDRHDANNTPHTPLRKPRIAQNPQFELFVDSDGPVHLMRVEDLDKIPRMKVTNPFIDQDPRDEQTEKQVIDYSTHMEMVNTRTGERKVVVLSEEQRRFKPKKLDFTLAVASPRIPDYKITNKYLGSNIGKNFTMGETGRKGMPDFDIFKDRS</sequence>
<protein>
    <submittedName>
        <fullName evidence="2">Uncharacterized protein</fullName>
    </submittedName>
</protein>
<dbReference type="AlphaFoldDB" id="A0A1A0HDP2"/>
<dbReference type="GeneID" id="30028729"/>
<dbReference type="Proteomes" id="UP000092555">
    <property type="component" value="Unassembled WGS sequence"/>
</dbReference>
<organism evidence="2 3">
    <name type="scientific">Metschnikowia bicuspidata var. bicuspidata NRRL YB-4993</name>
    <dbReference type="NCBI Taxonomy" id="869754"/>
    <lineage>
        <taxon>Eukaryota</taxon>
        <taxon>Fungi</taxon>
        <taxon>Dikarya</taxon>
        <taxon>Ascomycota</taxon>
        <taxon>Saccharomycotina</taxon>
        <taxon>Pichiomycetes</taxon>
        <taxon>Metschnikowiaceae</taxon>
        <taxon>Metschnikowia</taxon>
    </lineage>
</organism>
<comment type="caution">
    <text evidence="2">The sequence shown here is derived from an EMBL/GenBank/DDBJ whole genome shotgun (WGS) entry which is preliminary data.</text>
</comment>
<name>A0A1A0HDP2_9ASCO</name>
<feature type="region of interest" description="Disordered" evidence="1">
    <location>
        <begin position="1"/>
        <end position="21"/>
    </location>
</feature>
<reference evidence="2 3" key="1">
    <citation type="submission" date="2016-05" db="EMBL/GenBank/DDBJ databases">
        <title>Comparative genomics of biotechnologically important yeasts.</title>
        <authorList>
            <consortium name="DOE Joint Genome Institute"/>
            <person name="Riley R."/>
            <person name="Haridas S."/>
            <person name="Wolfe K.H."/>
            <person name="Lopes M.R."/>
            <person name="Hittinger C.T."/>
            <person name="Goker M."/>
            <person name="Salamov A."/>
            <person name="Wisecaver J."/>
            <person name="Long T.M."/>
            <person name="Aerts A.L."/>
            <person name="Barry K."/>
            <person name="Choi C."/>
            <person name="Clum A."/>
            <person name="Coughlan A.Y."/>
            <person name="Deshpande S."/>
            <person name="Douglass A.P."/>
            <person name="Hanson S.J."/>
            <person name="Klenk H.-P."/>
            <person name="LaButti K."/>
            <person name="Lapidus A."/>
            <person name="Lindquist E."/>
            <person name="Lipzen A."/>
            <person name="Meier-kolthoff J.P."/>
            <person name="Ohm R.A."/>
            <person name="Otillar R.P."/>
            <person name="Pangilinan J."/>
            <person name="Peng Y."/>
            <person name="Rokas A."/>
            <person name="Rosa C.A."/>
            <person name="Scheuner C."/>
            <person name="Sibirny A.A."/>
            <person name="Slot J.C."/>
            <person name="Stielow J.B."/>
            <person name="Sun H."/>
            <person name="Kurtzman C.P."/>
            <person name="Blackwell M."/>
            <person name="Grigoriev I.V."/>
            <person name="Jeffries T.W."/>
        </authorList>
    </citation>
    <scope>NUCLEOTIDE SEQUENCE [LARGE SCALE GENOMIC DNA]</scope>
    <source>
        <strain evidence="2 3">NRRL YB-4993</strain>
    </source>
</reference>
<proteinExistence type="predicted"/>
<evidence type="ECO:0000313" key="3">
    <source>
        <dbReference type="Proteomes" id="UP000092555"/>
    </source>
</evidence>
<dbReference type="OrthoDB" id="3997968at2759"/>
<accession>A0A1A0HDP2</accession>
<gene>
    <name evidence="2" type="ORF">METBIDRAFT_31013</name>
</gene>